<evidence type="ECO:0000313" key="2">
    <source>
        <dbReference type="Proteomes" id="UP001162131"/>
    </source>
</evidence>
<name>A0AAU9JLD5_9CILI</name>
<sequence length="175" mass="21139">METFSCSFDSFDAIYACACKKYFCSKHYFSHKQEFPDHSIERIKIPTSKESKEILIEYILFIKQILDKCFEKWIEELSTQETPNYDLESLQFFNKIICACDRFLKILMTKKYVSMKLIFNPLEYFLIQPQTKALKYVEELQIPLKNDYDQFVSEAIIISWHLFDFNYLIRKQKIH</sequence>
<protein>
    <submittedName>
        <fullName evidence="1">Uncharacterized protein</fullName>
    </submittedName>
</protein>
<dbReference type="EMBL" id="CAJZBQ010000036">
    <property type="protein sequence ID" value="CAG9324275.1"/>
    <property type="molecule type" value="Genomic_DNA"/>
</dbReference>
<comment type="caution">
    <text evidence="1">The sequence shown here is derived from an EMBL/GenBank/DDBJ whole genome shotgun (WGS) entry which is preliminary data.</text>
</comment>
<organism evidence="1 2">
    <name type="scientific">Blepharisma stoltei</name>
    <dbReference type="NCBI Taxonomy" id="1481888"/>
    <lineage>
        <taxon>Eukaryota</taxon>
        <taxon>Sar</taxon>
        <taxon>Alveolata</taxon>
        <taxon>Ciliophora</taxon>
        <taxon>Postciliodesmatophora</taxon>
        <taxon>Heterotrichea</taxon>
        <taxon>Heterotrichida</taxon>
        <taxon>Blepharismidae</taxon>
        <taxon>Blepharisma</taxon>
    </lineage>
</organism>
<reference evidence="1" key="1">
    <citation type="submission" date="2021-09" db="EMBL/GenBank/DDBJ databases">
        <authorList>
            <consortium name="AG Swart"/>
            <person name="Singh M."/>
            <person name="Singh A."/>
            <person name="Seah K."/>
            <person name="Emmerich C."/>
        </authorList>
    </citation>
    <scope>NUCLEOTIDE SEQUENCE</scope>
    <source>
        <strain evidence="1">ATCC30299</strain>
    </source>
</reference>
<evidence type="ECO:0000313" key="1">
    <source>
        <dbReference type="EMBL" id="CAG9324275.1"/>
    </source>
</evidence>
<proteinExistence type="predicted"/>
<accession>A0AAU9JLD5</accession>
<keyword evidence="2" id="KW-1185">Reference proteome</keyword>
<dbReference type="Proteomes" id="UP001162131">
    <property type="component" value="Unassembled WGS sequence"/>
</dbReference>
<gene>
    <name evidence="1" type="ORF">BSTOLATCC_MIC36070</name>
</gene>
<dbReference type="AlphaFoldDB" id="A0AAU9JLD5"/>